<protein>
    <submittedName>
        <fullName evidence="7">Guanitoxin biosynthesis MATE family efflux transporter GntT</fullName>
    </submittedName>
</protein>
<feature type="transmembrane region" description="Helical" evidence="6">
    <location>
        <begin position="196"/>
        <end position="216"/>
    </location>
</feature>
<evidence type="ECO:0000256" key="2">
    <source>
        <dbReference type="ARBA" id="ARBA00010199"/>
    </source>
</evidence>
<dbReference type="NCBIfam" id="NF041358">
    <property type="entry name" value="GntT_guanitoxin"/>
    <property type="match status" value="1"/>
</dbReference>
<gene>
    <name evidence="7" type="primary">gntT</name>
    <name evidence="7" type="ORF">ACFVKH_08910</name>
</gene>
<feature type="transmembrane region" description="Helical" evidence="6">
    <location>
        <begin position="383"/>
        <end position="401"/>
    </location>
</feature>
<evidence type="ECO:0000256" key="3">
    <source>
        <dbReference type="ARBA" id="ARBA00022692"/>
    </source>
</evidence>
<feature type="transmembrane region" description="Helical" evidence="6">
    <location>
        <begin position="38"/>
        <end position="61"/>
    </location>
</feature>
<name>A0ABW6IE03_9CYAN</name>
<feature type="transmembrane region" description="Helical" evidence="6">
    <location>
        <begin position="132"/>
        <end position="150"/>
    </location>
</feature>
<feature type="transmembrane region" description="Helical" evidence="6">
    <location>
        <begin position="81"/>
        <end position="104"/>
    </location>
</feature>
<accession>A0ABW6IE03</accession>
<evidence type="ECO:0000256" key="6">
    <source>
        <dbReference type="SAM" id="Phobius"/>
    </source>
</evidence>
<dbReference type="Pfam" id="PF01554">
    <property type="entry name" value="MatE"/>
    <property type="match status" value="2"/>
</dbReference>
<evidence type="ECO:0000313" key="7">
    <source>
        <dbReference type="EMBL" id="MFE4106393.1"/>
    </source>
</evidence>
<feature type="transmembrane region" description="Helical" evidence="6">
    <location>
        <begin position="12"/>
        <end position="32"/>
    </location>
</feature>
<dbReference type="PANTHER" id="PTHR42893:SF46">
    <property type="entry name" value="PROTEIN DETOXIFICATION 44, CHLOROPLASTIC"/>
    <property type="match status" value="1"/>
</dbReference>
<evidence type="ECO:0000256" key="4">
    <source>
        <dbReference type="ARBA" id="ARBA00022989"/>
    </source>
</evidence>
<comment type="similarity">
    <text evidence="2">Belongs to the multi antimicrobial extrusion (MATE) (TC 2.A.66.1) family.</text>
</comment>
<feature type="transmembrane region" description="Helical" evidence="6">
    <location>
        <begin position="306"/>
        <end position="329"/>
    </location>
</feature>
<dbReference type="EMBL" id="JBHZOL010000065">
    <property type="protein sequence ID" value="MFE4106393.1"/>
    <property type="molecule type" value="Genomic_DNA"/>
</dbReference>
<comment type="caution">
    <text evidence="7">The sequence shown here is derived from an EMBL/GenBank/DDBJ whole genome shotgun (WGS) entry which is preliminary data.</text>
</comment>
<comment type="subcellular location">
    <subcellularLocation>
        <location evidence="1">Membrane</location>
        <topology evidence="1">Multi-pass membrane protein</topology>
    </subcellularLocation>
</comment>
<sequence length="438" mass="47201">MPLTRRFSQLAIANIVSNLMVPLAGIVDTAFLGHLAEIHYLAGVALATLIFNVIYWSFGFLRMGTTGMTAQAMGRGDRSEVLLVGLRNALIALGLGVIILLLQVPLRLIGFALLSGTPDVQAAGVDFYNARIWGSPAVLLNYVLLGWFLGRSQGRSVILLSMVANFGNVVLDYWFINRLGWASAGAGLATALSQYAMLMIGLGLLIAEVTVGEVKAVWPHLWQPQALQGLFLLNRDILIRTFALVISFALFTNFSSILGETVLAVNTLLLQVVTLAAYFIDGIAFATETFAGEFYAQGDRRQLQTLIRLAGGTSLVLGVGFALGFALLPQGLFGIMTSHTVLLNQVESYVWWLLPVLGFGAIAFMLDGYFLGLTAGAALRNSTLLASTIGFLPLAWLALQLKNVQLLWLALTCFMAMRAITLSWGVSATLSSHPSPKT</sequence>
<keyword evidence="3 6" id="KW-0812">Transmembrane</keyword>
<reference evidence="7 8" key="1">
    <citation type="submission" date="2024-10" db="EMBL/GenBank/DDBJ databases">
        <authorList>
            <person name="Ratan Roy A."/>
            <person name="Morales Sandoval P.H."/>
            <person name="De Los Santos Villalobos S."/>
            <person name="Chakraborty S."/>
            <person name="Mukherjee J."/>
        </authorList>
    </citation>
    <scope>NUCLEOTIDE SEQUENCE [LARGE SCALE GENOMIC DNA]</scope>
    <source>
        <strain evidence="7 8">S1</strain>
    </source>
</reference>
<dbReference type="NCBIfam" id="TIGR00797">
    <property type="entry name" value="matE"/>
    <property type="match status" value="1"/>
</dbReference>
<evidence type="ECO:0000313" key="8">
    <source>
        <dbReference type="Proteomes" id="UP001600165"/>
    </source>
</evidence>
<organism evidence="7 8">
    <name type="scientific">Almyronema epifaneia S1</name>
    <dbReference type="NCBI Taxonomy" id="2991925"/>
    <lineage>
        <taxon>Bacteria</taxon>
        <taxon>Bacillati</taxon>
        <taxon>Cyanobacteriota</taxon>
        <taxon>Cyanophyceae</taxon>
        <taxon>Nodosilineales</taxon>
        <taxon>Nodosilineaceae</taxon>
        <taxon>Almyronema</taxon>
        <taxon>Almyronema epifaneia</taxon>
    </lineage>
</organism>
<dbReference type="PANTHER" id="PTHR42893">
    <property type="entry name" value="PROTEIN DETOXIFICATION 44, CHLOROPLASTIC-RELATED"/>
    <property type="match status" value="1"/>
</dbReference>
<proteinExistence type="inferred from homology"/>
<keyword evidence="5 6" id="KW-0472">Membrane</keyword>
<dbReference type="InterPro" id="IPR044644">
    <property type="entry name" value="DinF-like"/>
</dbReference>
<evidence type="ECO:0000256" key="5">
    <source>
        <dbReference type="ARBA" id="ARBA00023136"/>
    </source>
</evidence>
<feature type="transmembrane region" description="Helical" evidence="6">
    <location>
        <begin position="349"/>
        <end position="371"/>
    </location>
</feature>
<feature type="transmembrane region" description="Helical" evidence="6">
    <location>
        <begin position="157"/>
        <end position="176"/>
    </location>
</feature>
<dbReference type="InterPro" id="IPR002528">
    <property type="entry name" value="MATE_fam"/>
</dbReference>
<dbReference type="CDD" id="cd13136">
    <property type="entry name" value="MATE_DinF_like"/>
    <property type="match status" value="1"/>
</dbReference>
<dbReference type="Proteomes" id="UP001600165">
    <property type="component" value="Unassembled WGS sequence"/>
</dbReference>
<feature type="transmembrane region" description="Helical" evidence="6">
    <location>
        <begin position="407"/>
        <end position="430"/>
    </location>
</feature>
<feature type="transmembrane region" description="Helical" evidence="6">
    <location>
        <begin position="263"/>
        <end position="285"/>
    </location>
</feature>
<dbReference type="RefSeq" id="WP_377964104.1">
    <property type="nucleotide sequence ID" value="NZ_JBHZOL010000065.1"/>
</dbReference>
<feature type="transmembrane region" description="Helical" evidence="6">
    <location>
        <begin position="237"/>
        <end position="257"/>
    </location>
</feature>
<keyword evidence="4 6" id="KW-1133">Transmembrane helix</keyword>
<evidence type="ECO:0000256" key="1">
    <source>
        <dbReference type="ARBA" id="ARBA00004141"/>
    </source>
</evidence>
<keyword evidence="8" id="KW-1185">Reference proteome</keyword>